<keyword evidence="1" id="KW-0175">Coiled coil</keyword>
<evidence type="ECO:0000313" key="3">
    <source>
        <dbReference type="Proteomes" id="UP000799779"/>
    </source>
</evidence>
<name>A0A6A5WQX9_9PLEO</name>
<dbReference type="Proteomes" id="UP000799779">
    <property type="component" value="Unassembled WGS sequence"/>
</dbReference>
<reference evidence="2" key="1">
    <citation type="journal article" date="2020" name="Stud. Mycol.">
        <title>101 Dothideomycetes genomes: a test case for predicting lifestyles and emergence of pathogens.</title>
        <authorList>
            <person name="Haridas S."/>
            <person name="Albert R."/>
            <person name="Binder M."/>
            <person name="Bloem J."/>
            <person name="Labutti K."/>
            <person name="Salamov A."/>
            <person name="Andreopoulos B."/>
            <person name="Baker S."/>
            <person name="Barry K."/>
            <person name="Bills G."/>
            <person name="Bluhm B."/>
            <person name="Cannon C."/>
            <person name="Castanera R."/>
            <person name="Culley D."/>
            <person name="Daum C."/>
            <person name="Ezra D."/>
            <person name="Gonzalez J."/>
            <person name="Henrissat B."/>
            <person name="Kuo A."/>
            <person name="Liang C."/>
            <person name="Lipzen A."/>
            <person name="Lutzoni F."/>
            <person name="Magnuson J."/>
            <person name="Mondo S."/>
            <person name="Nolan M."/>
            <person name="Ohm R."/>
            <person name="Pangilinan J."/>
            <person name="Park H.-J."/>
            <person name="Ramirez L."/>
            <person name="Alfaro M."/>
            <person name="Sun H."/>
            <person name="Tritt A."/>
            <person name="Yoshinaga Y."/>
            <person name="Zwiers L.-H."/>
            <person name="Turgeon B."/>
            <person name="Goodwin S."/>
            <person name="Spatafora J."/>
            <person name="Crous P."/>
            <person name="Grigoriev I."/>
        </authorList>
    </citation>
    <scope>NUCLEOTIDE SEQUENCE</scope>
    <source>
        <strain evidence="2">CBS 123094</strain>
    </source>
</reference>
<dbReference type="AlphaFoldDB" id="A0A6A5WQX9"/>
<sequence length="212" mass="24538">MPPSGAFSTSAESDDEKIFLRALDSTRRLLQNLRAIYVVVYSTNPVGDEEALIAAFENQKNELRSACEWQILHIKEKLERKLEDNVKRLKGKPPSRDEKRTLVKRLGQLISGHAAEMSKIRNEAGEWERKKQGLKESLMWYERVGMGMNIEVEEVKRQLKFAKKKCGQCDTQVEENHMIITDLREKVQMLDGKVAMLEEENMGMRIRLQTMT</sequence>
<keyword evidence="3" id="KW-1185">Reference proteome</keyword>
<dbReference type="EMBL" id="ML977573">
    <property type="protein sequence ID" value="KAF2003324.1"/>
    <property type="molecule type" value="Genomic_DNA"/>
</dbReference>
<accession>A0A6A5WQX9</accession>
<organism evidence="2 3">
    <name type="scientific">Amniculicola lignicola CBS 123094</name>
    <dbReference type="NCBI Taxonomy" id="1392246"/>
    <lineage>
        <taxon>Eukaryota</taxon>
        <taxon>Fungi</taxon>
        <taxon>Dikarya</taxon>
        <taxon>Ascomycota</taxon>
        <taxon>Pezizomycotina</taxon>
        <taxon>Dothideomycetes</taxon>
        <taxon>Pleosporomycetidae</taxon>
        <taxon>Pleosporales</taxon>
        <taxon>Amniculicolaceae</taxon>
        <taxon>Amniculicola</taxon>
    </lineage>
</organism>
<evidence type="ECO:0000256" key="1">
    <source>
        <dbReference type="SAM" id="Coils"/>
    </source>
</evidence>
<evidence type="ECO:0000313" key="2">
    <source>
        <dbReference type="EMBL" id="KAF2003324.1"/>
    </source>
</evidence>
<dbReference type="Gene3D" id="1.10.287.1490">
    <property type="match status" value="1"/>
</dbReference>
<protein>
    <submittedName>
        <fullName evidence="2">Uncharacterized protein</fullName>
    </submittedName>
</protein>
<gene>
    <name evidence="2" type="ORF">P154DRAFT_573316</name>
</gene>
<proteinExistence type="predicted"/>
<feature type="coiled-coil region" evidence="1">
    <location>
        <begin position="46"/>
        <end position="92"/>
    </location>
</feature>